<proteinExistence type="predicted"/>
<dbReference type="PANTHER" id="PTHR39441:SF1">
    <property type="entry name" value="DUF2252 DOMAIN-CONTAINING PROTEIN"/>
    <property type="match status" value="1"/>
</dbReference>
<reference evidence="2 3" key="1">
    <citation type="submission" date="2022-06" db="EMBL/GenBank/DDBJ databases">
        <authorList>
            <person name="So Y."/>
        </authorList>
    </citation>
    <scope>NUCLEOTIDE SEQUENCE [LARGE SCALE GENOMIC DNA]</scope>
    <source>
        <strain evidence="2 3">STR3</strain>
    </source>
</reference>
<sequence length="466" mass="51224">MGGRSPAERERAGRDARSQVPPEGHGALGTAGRPDPVRVLLDQDSSRVPELVPIRHARMAESPFAFFRGSAAVMAGDLAGTPRSGFDVQLAGDAHLANFGTFGSPERTLVFDLNDFDETARGPWEWDLKRLAASLVVAGRANGFTEKQNRKLAVTAARRYRDAMTSFAGMGNLAVWYARMDVEGVRQQLGDELDPRLRKRLDRSVDKARTRDHLRSLDKLTEVHDGERRILADPPLLVPVSHLAGDASREEIESGVHDILRDYVASLRSDLRELVGSYDFVDMARKVVGVGSVGTRCWVVLLRGRDDDDPLFLQVKEAQASVLSRHLGPGAYDNQGERVVAGQRIMQAASDVFLGWHRTTGLDGTARDFYVRQLHDWKGSPDVESLTPKGLRLYARLCAWTLARAHARSGDRIAIAAYLGDDDRLPQAVADFATTYADLTEQDHAAFAAAVADGQPARAADDRTRR</sequence>
<dbReference type="InterPro" id="IPR018721">
    <property type="entry name" value="DUF2252"/>
</dbReference>
<evidence type="ECO:0000313" key="2">
    <source>
        <dbReference type="EMBL" id="MCP3424241.1"/>
    </source>
</evidence>
<feature type="region of interest" description="Disordered" evidence="1">
    <location>
        <begin position="1"/>
        <end position="37"/>
    </location>
</feature>
<accession>A0ABT1L3U4</accession>
<evidence type="ECO:0000256" key="1">
    <source>
        <dbReference type="SAM" id="MobiDB-lite"/>
    </source>
</evidence>
<dbReference type="RefSeq" id="WP_254183398.1">
    <property type="nucleotide sequence ID" value="NZ_JANARS010000013.1"/>
</dbReference>
<keyword evidence="3" id="KW-1185">Reference proteome</keyword>
<name>A0ABT1L3U4_9ACTN</name>
<protein>
    <submittedName>
        <fullName evidence="2">DUF2252 domain-containing protein</fullName>
    </submittedName>
</protein>
<gene>
    <name evidence="2" type="ORF">NCI01_20770</name>
</gene>
<dbReference type="EMBL" id="JANARS010000013">
    <property type="protein sequence ID" value="MCP3424241.1"/>
    <property type="molecule type" value="Genomic_DNA"/>
</dbReference>
<organism evidence="2 3">
    <name type="scientific">Nocardioides pinisoli</name>
    <dbReference type="NCBI Taxonomy" id="2950279"/>
    <lineage>
        <taxon>Bacteria</taxon>
        <taxon>Bacillati</taxon>
        <taxon>Actinomycetota</taxon>
        <taxon>Actinomycetes</taxon>
        <taxon>Propionibacteriales</taxon>
        <taxon>Nocardioidaceae</taxon>
        <taxon>Nocardioides</taxon>
    </lineage>
</organism>
<dbReference type="PANTHER" id="PTHR39441">
    <property type="entry name" value="DUF2252 DOMAIN-CONTAINING PROTEIN"/>
    <property type="match status" value="1"/>
</dbReference>
<comment type="caution">
    <text evidence="2">The sequence shown here is derived from an EMBL/GenBank/DDBJ whole genome shotgun (WGS) entry which is preliminary data.</text>
</comment>
<dbReference type="Proteomes" id="UP001204524">
    <property type="component" value="Unassembled WGS sequence"/>
</dbReference>
<dbReference type="Pfam" id="PF10009">
    <property type="entry name" value="DUF2252"/>
    <property type="match status" value="1"/>
</dbReference>
<evidence type="ECO:0000313" key="3">
    <source>
        <dbReference type="Proteomes" id="UP001204524"/>
    </source>
</evidence>
<feature type="compositionally biased region" description="Basic and acidic residues" evidence="1">
    <location>
        <begin position="1"/>
        <end position="17"/>
    </location>
</feature>